<comment type="pathway">
    <text evidence="2 9">Cofactor biosynthesis; biotin biosynthesis; 7,8-diaminononanoate from 8-amino-7-oxononanoate (SAM route): step 1/1.</text>
</comment>
<keyword evidence="9" id="KW-0963">Cytoplasm</keyword>
<keyword evidence="6 9" id="KW-0093">Biotin biosynthesis</keyword>
<sequence>MTTSLLSTKSTNDFDQQHLWHPYASLPPTYPNIVIDHADGIYIVTQDGTRLIDGMSSWWASVHGYNHPKLNAAMIEQLGKMAHVMFGGLTHQPAIDLGKKLLAIVPTGLDAIFYADSGSIAVEVALKMALQYQIAAKRPQKCQFASTHSGYYGDTWHAMSVCDPINGMHSLYGKQLPMQHFVPAPPMGFERDISQSEYDELTDFFDKNSDKLAGFIIEPIIQGAGGMRFYSPQYLQLLRKLCDKYKVVLIADEIATGFGRSGKLFACEHADISPDIMTIGKALTGGYMTFAATLCTRKVAETISQSDYPALMHGPTFMGNPLACAVACASIDLILSYDIEARTANMQLTIEQQLAPAALLKGVAEIRCLGAVAVIELREAVKMPVFQSLLIEHGIWVRPFGKLVYIMPPYVITNTELVTLCQSLLKVVTIYLSQISSAASNSEVHQ</sequence>
<reference evidence="10 11" key="1">
    <citation type="submission" date="2018-05" db="EMBL/GenBank/DDBJ databases">
        <title>Genomic Encyclopedia of Type Strains, Phase IV (KMG-IV): sequencing the most valuable type-strain genomes for metagenomic binning, comparative biology and taxonomic classification.</title>
        <authorList>
            <person name="Goeker M."/>
        </authorList>
    </citation>
    <scope>NUCLEOTIDE SEQUENCE [LARGE SCALE GENOMIC DNA]</scope>
    <source>
        <strain evidence="10 11">DSM 7229</strain>
    </source>
</reference>
<feature type="binding site" evidence="9">
    <location>
        <position position="58"/>
    </location>
    <ligand>
        <name>substrate</name>
    </ligand>
</feature>
<keyword evidence="4 9" id="KW-0808">Transferase</keyword>
<accession>A0A2V2A349</accession>
<evidence type="ECO:0000256" key="7">
    <source>
        <dbReference type="ARBA" id="ARBA00022898"/>
    </source>
</evidence>
<proteinExistence type="inferred from homology"/>
<feature type="site" description="Participates in the substrate recognition with KAPA and in a stacking interaction with the adenine ring of SAM" evidence="9">
    <location>
        <position position="23"/>
    </location>
</feature>
<dbReference type="GO" id="GO:0005737">
    <property type="term" value="C:cytoplasm"/>
    <property type="evidence" value="ECO:0007669"/>
    <property type="project" value="UniProtKB-SubCell"/>
</dbReference>
<dbReference type="SUPFAM" id="SSF53383">
    <property type="entry name" value="PLP-dependent transferases"/>
    <property type="match status" value="1"/>
</dbReference>
<evidence type="ECO:0000256" key="2">
    <source>
        <dbReference type="ARBA" id="ARBA00005063"/>
    </source>
</evidence>
<evidence type="ECO:0000256" key="9">
    <source>
        <dbReference type="HAMAP-Rule" id="MF_00834"/>
    </source>
</evidence>
<evidence type="ECO:0000256" key="4">
    <source>
        <dbReference type="ARBA" id="ARBA00022679"/>
    </source>
</evidence>
<dbReference type="Proteomes" id="UP000245655">
    <property type="component" value="Unassembled WGS sequence"/>
</dbReference>
<dbReference type="GeneID" id="60255106"/>
<feature type="binding site" evidence="9">
    <location>
        <position position="151"/>
    </location>
    <ligand>
        <name>substrate</name>
    </ligand>
</feature>
<dbReference type="PANTHER" id="PTHR42684">
    <property type="entry name" value="ADENOSYLMETHIONINE-8-AMINO-7-OXONONANOATE AMINOTRANSFERASE"/>
    <property type="match status" value="1"/>
</dbReference>
<keyword evidence="11" id="KW-1185">Reference proteome</keyword>
<dbReference type="AlphaFoldDB" id="A0A2V2A349"/>
<feature type="binding site" evidence="9">
    <location>
        <position position="252"/>
    </location>
    <ligand>
        <name>pyridoxal 5'-phosphate</name>
        <dbReference type="ChEBI" id="CHEBI:597326"/>
    </ligand>
</feature>
<keyword evidence="3 9" id="KW-0032">Aminotransferase</keyword>
<comment type="function">
    <text evidence="9">Catalyzes the transfer of the alpha-amino group from S-adenosyl-L-methionine (SAM) to 7-keto-8-aminopelargonic acid (KAPA) to form 7,8-diaminopelargonic acid (DAPA). It is the only aminotransferase known to utilize SAM as an amino donor.</text>
</comment>
<comment type="subunit">
    <text evidence="9">Homodimer.</text>
</comment>
<dbReference type="InterPro" id="IPR015424">
    <property type="entry name" value="PyrdxlP-dep_Trfase"/>
</dbReference>
<evidence type="ECO:0000256" key="8">
    <source>
        <dbReference type="ARBA" id="ARBA00048449"/>
    </source>
</evidence>
<comment type="catalytic activity">
    <reaction evidence="8 9">
        <text>(8S)-8-amino-7-oxononanoate + S-adenosyl-L-methionine = S-adenosyl-4-methylsulfanyl-2-oxobutanoate + (7R,8S)-7,8-diammoniononanoate</text>
        <dbReference type="Rhea" id="RHEA:16861"/>
        <dbReference type="ChEBI" id="CHEBI:16490"/>
        <dbReference type="ChEBI" id="CHEBI:59789"/>
        <dbReference type="ChEBI" id="CHEBI:149468"/>
        <dbReference type="ChEBI" id="CHEBI:149469"/>
        <dbReference type="EC" id="2.6.1.62"/>
    </reaction>
</comment>
<evidence type="ECO:0000256" key="1">
    <source>
        <dbReference type="ARBA" id="ARBA00001933"/>
    </source>
</evidence>
<dbReference type="NCBIfam" id="TIGR00508">
    <property type="entry name" value="bioA"/>
    <property type="match status" value="1"/>
</dbReference>
<evidence type="ECO:0000313" key="10">
    <source>
        <dbReference type="EMBL" id="PWK12914.1"/>
    </source>
</evidence>
<name>A0A2V2A349_PSYIM</name>
<feature type="binding site" evidence="9">
    <location>
        <begin position="315"/>
        <end position="316"/>
    </location>
    <ligand>
        <name>pyridoxal 5'-phosphate</name>
        <dbReference type="ChEBI" id="CHEBI:597326"/>
    </ligand>
</feature>
<dbReference type="RefSeq" id="WP_109590972.1">
    <property type="nucleotide sequence ID" value="NZ_CAJGZY010000007.1"/>
</dbReference>
<dbReference type="CDD" id="cd00610">
    <property type="entry name" value="OAT_like"/>
    <property type="match status" value="1"/>
</dbReference>
<dbReference type="Pfam" id="PF00202">
    <property type="entry name" value="Aminotran_3"/>
    <property type="match status" value="1"/>
</dbReference>
<keyword evidence="5 9" id="KW-0949">S-adenosyl-L-methionine</keyword>
<feature type="modified residue" description="N6-(pyridoxal phosphate)lysine" evidence="9">
    <location>
        <position position="281"/>
    </location>
</feature>
<dbReference type="GO" id="GO:0004015">
    <property type="term" value="F:adenosylmethionine-8-amino-7-oxononanoate transaminase activity"/>
    <property type="evidence" value="ECO:0007669"/>
    <property type="project" value="UniProtKB-UniRule"/>
</dbReference>
<comment type="subcellular location">
    <subcellularLocation>
        <location evidence="9">Cytoplasm</location>
    </subcellularLocation>
</comment>
<dbReference type="GO" id="GO:0030170">
    <property type="term" value="F:pyridoxal phosphate binding"/>
    <property type="evidence" value="ECO:0007669"/>
    <property type="project" value="UniProtKB-UniRule"/>
</dbReference>
<protein>
    <recommendedName>
        <fullName evidence="9">Adenosylmethionine-8-amino-7-oxononanoate aminotransferase</fullName>
        <ecNumber evidence="9">2.6.1.62</ecNumber>
    </recommendedName>
    <alternativeName>
        <fullName evidence="9">7,8-diamino-pelargonic acid aminotransferase</fullName>
        <shortName evidence="9">DAPA AT</shortName>
        <shortName evidence="9">DAPA aminotransferase</shortName>
    </alternativeName>
    <alternativeName>
        <fullName evidence="9">7,8-diaminononanoate synthase</fullName>
        <shortName evidence="9">DANS</shortName>
    </alternativeName>
    <alternativeName>
        <fullName evidence="9">Diaminopelargonic acid synthase</fullName>
    </alternativeName>
</protein>
<dbReference type="InterPro" id="IPR049704">
    <property type="entry name" value="Aminotrans_3_PPA_site"/>
</dbReference>
<dbReference type="InterPro" id="IPR005815">
    <property type="entry name" value="BioA"/>
</dbReference>
<feature type="binding site" evidence="9">
    <location>
        <position position="314"/>
    </location>
    <ligand>
        <name>substrate</name>
    </ligand>
</feature>
<feature type="binding site" evidence="9">
    <location>
        <position position="398"/>
    </location>
    <ligand>
        <name>substrate</name>
    </ligand>
</feature>
<feature type="binding site" evidence="9">
    <location>
        <position position="281"/>
    </location>
    <ligand>
        <name>substrate</name>
    </ligand>
</feature>
<dbReference type="InterPro" id="IPR015422">
    <property type="entry name" value="PyrdxlP-dep_Trfase_small"/>
</dbReference>
<evidence type="ECO:0000313" key="11">
    <source>
        <dbReference type="Proteomes" id="UP000245655"/>
    </source>
</evidence>
<comment type="caution">
    <text evidence="10">The sequence shown here is derived from an EMBL/GenBank/DDBJ whole genome shotgun (WGS) entry which is preliminary data.</text>
</comment>
<evidence type="ECO:0000256" key="6">
    <source>
        <dbReference type="ARBA" id="ARBA00022756"/>
    </source>
</evidence>
<dbReference type="GO" id="GO:0009102">
    <property type="term" value="P:biotin biosynthetic process"/>
    <property type="evidence" value="ECO:0007669"/>
    <property type="project" value="UniProtKB-UniRule"/>
</dbReference>
<dbReference type="Gene3D" id="3.40.640.10">
    <property type="entry name" value="Type I PLP-dependent aspartate aminotransferase-like (Major domain)"/>
    <property type="match status" value="1"/>
</dbReference>
<dbReference type="EC" id="2.6.1.62" evidence="9"/>
<dbReference type="PROSITE" id="PS00600">
    <property type="entry name" value="AA_TRANSFER_CLASS_3"/>
    <property type="match status" value="1"/>
</dbReference>
<dbReference type="PANTHER" id="PTHR42684:SF17">
    <property type="entry name" value="ADENOSYLMETHIONINE-8-AMINO-7-OXONONANOATE AMINOTRANSFERASE"/>
    <property type="match status" value="1"/>
</dbReference>
<dbReference type="InterPro" id="IPR015421">
    <property type="entry name" value="PyrdxlP-dep_Trfase_major"/>
</dbReference>
<gene>
    <name evidence="9" type="primary">bioA</name>
    <name evidence="10" type="ORF">C8D84_10642</name>
</gene>
<dbReference type="HAMAP" id="MF_00834">
    <property type="entry name" value="BioA"/>
    <property type="match status" value="1"/>
</dbReference>
<dbReference type="NCBIfam" id="NF004624">
    <property type="entry name" value="PRK05964.1"/>
    <property type="match status" value="1"/>
</dbReference>
<dbReference type="InterPro" id="IPR005814">
    <property type="entry name" value="Aminotrans_3"/>
</dbReference>
<evidence type="ECO:0000256" key="3">
    <source>
        <dbReference type="ARBA" id="ARBA00022576"/>
    </source>
</evidence>
<dbReference type="EMBL" id="QGGM01000006">
    <property type="protein sequence ID" value="PWK12914.1"/>
    <property type="molecule type" value="Genomic_DNA"/>
</dbReference>
<dbReference type="Gene3D" id="3.90.1150.10">
    <property type="entry name" value="Aspartate Aminotransferase, domain 1"/>
    <property type="match status" value="1"/>
</dbReference>
<comment type="cofactor">
    <cofactor evidence="1 9">
        <name>pyridoxal 5'-phosphate</name>
        <dbReference type="ChEBI" id="CHEBI:597326"/>
    </cofactor>
</comment>
<dbReference type="FunFam" id="3.40.640.10:FF:000041">
    <property type="entry name" value="Adenosylmethionine-8-amino-7-oxononanoate aminotransferase"/>
    <property type="match status" value="1"/>
</dbReference>
<keyword evidence="7 9" id="KW-0663">Pyridoxal phosphate</keyword>
<feature type="binding site" evidence="9">
    <location>
        <begin position="118"/>
        <end position="119"/>
    </location>
    <ligand>
        <name>pyridoxal 5'-phosphate</name>
        <dbReference type="ChEBI" id="CHEBI:597326"/>
    </ligand>
</feature>
<organism evidence="10 11">
    <name type="scientific">Psychrobacter immobilis</name>
    <dbReference type="NCBI Taxonomy" id="498"/>
    <lineage>
        <taxon>Bacteria</taxon>
        <taxon>Pseudomonadati</taxon>
        <taxon>Pseudomonadota</taxon>
        <taxon>Gammaproteobacteria</taxon>
        <taxon>Moraxellales</taxon>
        <taxon>Moraxellaceae</taxon>
        <taxon>Psychrobacter</taxon>
    </lineage>
</organism>
<evidence type="ECO:0000256" key="5">
    <source>
        <dbReference type="ARBA" id="ARBA00022691"/>
    </source>
</evidence>
<dbReference type="UniPathway" id="UPA00078">
    <property type="reaction ID" value="UER00160"/>
</dbReference>
<comment type="similarity">
    <text evidence="9">Belongs to the class-III pyridoxal-phosphate-dependent aminotransferase family. BioA subfamily.</text>
</comment>